<feature type="coiled-coil region" evidence="1">
    <location>
        <begin position="200"/>
        <end position="237"/>
    </location>
</feature>
<dbReference type="RefSeq" id="XP_065646660.1">
    <property type="nucleotide sequence ID" value="XM_065790588.1"/>
</dbReference>
<dbReference type="RefSeq" id="XP_065646662.1">
    <property type="nucleotide sequence ID" value="XM_065790590.1"/>
</dbReference>
<keyword evidence="2" id="KW-0472">Membrane</keyword>
<organism evidence="3 5">
    <name type="scientific">Hydra vulgaris</name>
    <name type="common">Hydra</name>
    <name type="synonym">Hydra attenuata</name>
    <dbReference type="NCBI Taxonomy" id="6087"/>
    <lineage>
        <taxon>Eukaryota</taxon>
        <taxon>Metazoa</taxon>
        <taxon>Cnidaria</taxon>
        <taxon>Hydrozoa</taxon>
        <taxon>Hydroidolina</taxon>
        <taxon>Anthoathecata</taxon>
        <taxon>Aplanulata</taxon>
        <taxon>Hydridae</taxon>
        <taxon>Hydra</taxon>
    </lineage>
</organism>
<evidence type="ECO:0000256" key="2">
    <source>
        <dbReference type="SAM" id="Phobius"/>
    </source>
</evidence>
<evidence type="ECO:0000313" key="7">
    <source>
        <dbReference type="RefSeq" id="XP_065646662.1"/>
    </source>
</evidence>
<dbReference type="Proteomes" id="UP001652625">
    <property type="component" value="Chromosome 02"/>
</dbReference>
<keyword evidence="3" id="KW-1185">Reference proteome</keyword>
<feature type="transmembrane region" description="Helical" evidence="2">
    <location>
        <begin position="292"/>
        <end position="310"/>
    </location>
</feature>
<proteinExistence type="predicted"/>
<keyword evidence="2" id="KW-1133">Transmembrane helix</keyword>
<reference evidence="3 4" key="1">
    <citation type="submission" date="2025-05" db="UniProtKB">
        <authorList>
            <consortium name="RefSeq"/>
        </authorList>
    </citation>
    <scope>NUCLEOTIDE SEQUENCE [LARGE SCALE GENOMIC DNA]</scope>
</reference>
<keyword evidence="2" id="KW-0812">Transmembrane</keyword>
<keyword evidence="1" id="KW-0175">Coiled coil</keyword>
<name>A0ABM4BCJ8_HYDVU</name>
<protein>
    <submittedName>
        <fullName evidence="4 5">Uncharacterized protein LOC101236223 isoform X2</fullName>
    </submittedName>
</protein>
<accession>A0ABM4BCJ8</accession>
<evidence type="ECO:0000313" key="3">
    <source>
        <dbReference type="Proteomes" id="UP001652625"/>
    </source>
</evidence>
<evidence type="ECO:0000256" key="1">
    <source>
        <dbReference type="SAM" id="Coils"/>
    </source>
</evidence>
<evidence type="ECO:0000313" key="5">
    <source>
        <dbReference type="RefSeq" id="XP_065646660.1"/>
    </source>
</evidence>
<dbReference type="RefSeq" id="XP_065646659.1">
    <property type="nucleotide sequence ID" value="XM_065790587.1"/>
</dbReference>
<dbReference type="RefSeq" id="XP_065646661.1">
    <property type="nucleotide sequence ID" value="XM_065790589.1"/>
</dbReference>
<evidence type="ECO:0000313" key="4">
    <source>
        <dbReference type="RefSeq" id="XP_065646659.1"/>
    </source>
</evidence>
<dbReference type="GeneID" id="101236223"/>
<evidence type="ECO:0000313" key="6">
    <source>
        <dbReference type="RefSeq" id="XP_065646661.1"/>
    </source>
</evidence>
<gene>
    <name evidence="4 5 6 7" type="primary">LOC101236223</name>
</gene>
<sequence length="313" mass="36901">MSAFDDINTHFLTESDQHVLFLKKGEFSSIVADDGEQNSCQPFMCDDYKKDFYQNCDKVELFGEILNKNKTILMDHLKASVILLNISTEKIENDVDELACKIKKYHTEKKFKQDDTLTLDVELFQSINKDEEISRINYAFSCKNNKENIENKNQFERIDYDENYNDNDNTNRYLPLLKKCYFSSEDFSEQTDQLIIMDVIKNLECKIKKLDERIVSIDNQHARILELSNEIKQNEQLIEDIHKVFDYNCYKDNETEHNIVPMNVEDSHKRLEHQVQTFMEKIDLNTKRIESAWVGLIAALLLIPIAYFLGKFL</sequence>